<dbReference type="EMBL" id="MLIQ01000042">
    <property type="protein sequence ID" value="OHU47385.1"/>
    <property type="molecule type" value="Genomic_DNA"/>
</dbReference>
<dbReference type="AlphaFoldDB" id="A0A1S1LGV4"/>
<gene>
    <name evidence="1" type="ORF">BKG82_27645</name>
</gene>
<evidence type="ECO:0000313" key="1">
    <source>
        <dbReference type="EMBL" id="OHU47385.1"/>
    </source>
</evidence>
<reference evidence="1 2" key="1">
    <citation type="submission" date="2016-10" db="EMBL/GenBank/DDBJ databases">
        <title>Evaluation of Human, Veterinary and Environmental Mycobacterium chelonae Isolates by Core Genome Phylogenomic Analysis, Targeted Gene Comparison, and Anti-microbial Susceptibility Patterns: A Tale of Mistaken Identities.</title>
        <authorList>
            <person name="Fogelson S.B."/>
            <person name="Camus A.C."/>
            <person name="Lorenz W."/>
            <person name="Vasireddy R."/>
            <person name="Vasireddy S."/>
            <person name="Smith T."/>
            <person name="Brown-Elliott B.A."/>
            <person name="Wallace R.J.Jr."/>
            <person name="Hasan N.A."/>
            <person name="Reischl U."/>
            <person name="Sanchez S."/>
        </authorList>
    </citation>
    <scope>NUCLEOTIDE SEQUENCE [LARGE SCALE GENOMIC DNA]</scope>
    <source>
        <strain evidence="1 2">15515</strain>
    </source>
</reference>
<accession>A0A1S1LGV4</accession>
<sequence length="222" mass="24695">MKPYEEIIVDCYRGAKLPWHHNVIYGSRSSTALLIAVFGAGCYCPSWTDSLIDPYDDPLDLSAFRSIAESDEVPFDSIWAGVLGSRRSCAVEDRNALEPIDRLTRSLQNEIDSVIEDLSVWDDVINSPVDPLLGELHDAELKARSDARCRELLGDGEYEVMQAGLLQAGMDAPSISIGRIGALRSDADMLWRGRFRGAVPSGRFSWWAFPWFTVVNAAVTWP</sequence>
<protein>
    <submittedName>
        <fullName evidence="1">Uncharacterized protein</fullName>
    </submittedName>
</protein>
<name>A0A1S1LGV4_MYCCH</name>
<evidence type="ECO:0000313" key="2">
    <source>
        <dbReference type="Proteomes" id="UP000180043"/>
    </source>
</evidence>
<dbReference type="Proteomes" id="UP000180043">
    <property type="component" value="Unassembled WGS sequence"/>
</dbReference>
<proteinExistence type="predicted"/>
<organism evidence="1 2">
    <name type="scientific">Mycobacteroides chelonae</name>
    <name type="common">Mycobacterium chelonae</name>
    <dbReference type="NCBI Taxonomy" id="1774"/>
    <lineage>
        <taxon>Bacteria</taxon>
        <taxon>Bacillati</taxon>
        <taxon>Actinomycetota</taxon>
        <taxon>Actinomycetes</taxon>
        <taxon>Mycobacteriales</taxon>
        <taxon>Mycobacteriaceae</taxon>
        <taxon>Mycobacteroides</taxon>
    </lineage>
</organism>
<comment type="caution">
    <text evidence="1">The sequence shown here is derived from an EMBL/GenBank/DDBJ whole genome shotgun (WGS) entry which is preliminary data.</text>
</comment>
<dbReference type="RefSeq" id="WP_070948004.1">
    <property type="nucleotide sequence ID" value="NZ_MLIQ01000042.1"/>
</dbReference>